<gene>
    <name evidence="6" type="ORF">Triagg1_519</name>
</gene>
<dbReference type="GO" id="GO:0004674">
    <property type="term" value="F:protein serine/threonine kinase activity"/>
    <property type="evidence" value="ECO:0007669"/>
    <property type="project" value="UniProtKB-EC"/>
</dbReference>
<feature type="compositionally biased region" description="Polar residues" evidence="4">
    <location>
        <begin position="138"/>
        <end position="150"/>
    </location>
</feature>
<dbReference type="EC" id="2.7.11.1" evidence="1"/>
<feature type="compositionally biased region" description="Polar residues" evidence="4">
    <location>
        <begin position="527"/>
        <end position="556"/>
    </location>
</feature>
<comment type="caution">
    <text evidence="6">The sequence shown here is derived from an EMBL/GenBank/DDBJ whole genome shotgun (WGS) entry which is preliminary data.</text>
</comment>
<evidence type="ECO:0000256" key="2">
    <source>
        <dbReference type="ARBA" id="ARBA00047899"/>
    </source>
</evidence>
<comment type="catalytic activity">
    <reaction evidence="2">
        <text>L-threonyl-[protein] + ATP = O-phospho-L-threonyl-[protein] + ADP + H(+)</text>
        <dbReference type="Rhea" id="RHEA:46608"/>
        <dbReference type="Rhea" id="RHEA-COMP:11060"/>
        <dbReference type="Rhea" id="RHEA-COMP:11605"/>
        <dbReference type="ChEBI" id="CHEBI:15378"/>
        <dbReference type="ChEBI" id="CHEBI:30013"/>
        <dbReference type="ChEBI" id="CHEBI:30616"/>
        <dbReference type="ChEBI" id="CHEBI:61977"/>
        <dbReference type="ChEBI" id="CHEBI:456216"/>
        <dbReference type="EC" id="2.7.11.1"/>
    </reaction>
</comment>
<protein>
    <recommendedName>
        <fullName evidence="1">non-specific serine/threonine protein kinase</fullName>
        <ecNumber evidence="1">2.7.11.1</ecNumber>
    </recommendedName>
</protein>
<evidence type="ECO:0000256" key="4">
    <source>
        <dbReference type="SAM" id="MobiDB-lite"/>
    </source>
</evidence>
<evidence type="ECO:0000256" key="1">
    <source>
        <dbReference type="ARBA" id="ARBA00012513"/>
    </source>
</evidence>
<feature type="region of interest" description="Disordered" evidence="4">
    <location>
        <begin position="527"/>
        <end position="593"/>
    </location>
</feature>
<dbReference type="Pfam" id="PF17667">
    <property type="entry name" value="Pkinase_fungal"/>
    <property type="match status" value="1"/>
</dbReference>
<sequence length="810" mass="91293">MMNSDSRDIISQHPIGSGLDQYRDLVRAKCEAQGLPPGAFQRLDGEALKDILVNLLESLLALPPVTSLYCRTLVLSVAILRRLLGINRGFDRHRLIPFLDAALKTDSDSDSGFDQGVWENAIKFLEEATPPPQAGAVASQQTPPEQKTASISQQTPLFFNTGNLVDTSELRRDVDHVLSQELSNIHVNVPNFRQTYFSLDSLDHIATSVLERCTQGDDPLFDDGWAGWPQNPEEGLVLAWFSNLNEKLVQLARSADPSLQLHHPPRLRTKPQEPLLGSTAKRMMDIGYVGFMDGDEAANFKHHWSHVMIVGELKKTPKTDNRSGSWLHVARYAREVLAAQDSRRFVLGFTLCGSLMRLWSFDRLGGIASERFDVNQNPLEFISAVLGFLMMNPEQLGYDPTIVQSGTQRYIEIHRDGQTERLILDQLIFRQRCIVGRATTCWKAHRDGDDGETRQIFVIKDSWQYPERNEEGLMLHEATVKGVTNMAKYYHHEVVQVGGIDDDIRSNVRKGLDWTVATVSLPVDSEASSPAVSVQVSNSNSLITSQRETPGSNAGNQRKRALSRAESRPHPRKRRSHMSTQTSRTDKTENRVHRRLILQSYGKRIHEASSPSALLAGLEACINGHQSLRREAGLLHRDISINNLMINEEEEDPARRGFLIDLDFAIQEARTSASGAAKKTGTRAFMAIGVHRGVQHSFMHDLESFFWVLYWICIHYDGPGHSIGPTALEKWNYTDDMELARFKFGIIGDERPFLSEAKKEFTEYYLPLLPWVNRLRRVVFPNGKPSTEPDEGLYAKMKGILQEARESLDS</sequence>
<dbReference type="Proteomes" id="UP001273209">
    <property type="component" value="Unassembled WGS sequence"/>
</dbReference>
<accession>A0AAE1INH5</accession>
<dbReference type="PROSITE" id="PS00109">
    <property type="entry name" value="PROTEIN_KINASE_TYR"/>
    <property type="match status" value="1"/>
</dbReference>
<dbReference type="InterPro" id="IPR011009">
    <property type="entry name" value="Kinase-like_dom_sf"/>
</dbReference>
<proteinExistence type="predicted"/>
<evidence type="ECO:0000259" key="5">
    <source>
        <dbReference type="Pfam" id="PF17667"/>
    </source>
</evidence>
<reference evidence="6" key="1">
    <citation type="submission" date="2023-11" db="EMBL/GenBank/DDBJ databases">
        <title>The genome sequences of three competitors of mushroom-forming fungi.</title>
        <authorList>
            <person name="Beijen E."/>
            <person name="Ohm R.A."/>
        </authorList>
    </citation>
    <scope>NUCLEOTIDE SEQUENCE</scope>
    <source>
        <strain evidence="6">CBS 100526</strain>
    </source>
</reference>
<dbReference type="GeneID" id="87919581"/>
<evidence type="ECO:0000313" key="6">
    <source>
        <dbReference type="EMBL" id="KAK4085529.1"/>
    </source>
</evidence>
<dbReference type="InterPro" id="IPR008266">
    <property type="entry name" value="Tyr_kinase_AS"/>
</dbReference>
<dbReference type="InterPro" id="IPR040976">
    <property type="entry name" value="Pkinase_fungal"/>
</dbReference>
<name>A0AAE1INH5_9HYPO</name>
<dbReference type="PANTHER" id="PTHR38248">
    <property type="entry name" value="FUNK1 6"/>
    <property type="match status" value="1"/>
</dbReference>
<keyword evidence="7" id="KW-1185">Reference proteome</keyword>
<organism evidence="6 7">
    <name type="scientific">Trichoderma aggressivum f. europaeum</name>
    <dbReference type="NCBI Taxonomy" id="173218"/>
    <lineage>
        <taxon>Eukaryota</taxon>
        <taxon>Fungi</taxon>
        <taxon>Dikarya</taxon>
        <taxon>Ascomycota</taxon>
        <taxon>Pezizomycotina</taxon>
        <taxon>Sordariomycetes</taxon>
        <taxon>Hypocreomycetidae</taxon>
        <taxon>Hypocreales</taxon>
        <taxon>Hypocreaceae</taxon>
        <taxon>Trichoderma</taxon>
    </lineage>
</organism>
<dbReference type="RefSeq" id="XP_062760869.1">
    <property type="nucleotide sequence ID" value="XM_062900196.1"/>
</dbReference>
<dbReference type="EMBL" id="JAWRVG010000001">
    <property type="protein sequence ID" value="KAK4085529.1"/>
    <property type="molecule type" value="Genomic_DNA"/>
</dbReference>
<dbReference type="SUPFAM" id="SSF56112">
    <property type="entry name" value="Protein kinase-like (PK-like)"/>
    <property type="match status" value="1"/>
</dbReference>
<comment type="catalytic activity">
    <reaction evidence="3">
        <text>L-seryl-[protein] + ATP = O-phospho-L-seryl-[protein] + ADP + H(+)</text>
        <dbReference type="Rhea" id="RHEA:17989"/>
        <dbReference type="Rhea" id="RHEA-COMP:9863"/>
        <dbReference type="Rhea" id="RHEA-COMP:11604"/>
        <dbReference type="ChEBI" id="CHEBI:15378"/>
        <dbReference type="ChEBI" id="CHEBI:29999"/>
        <dbReference type="ChEBI" id="CHEBI:30616"/>
        <dbReference type="ChEBI" id="CHEBI:83421"/>
        <dbReference type="ChEBI" id="CHEBI:456216"/>
        <dbReference type="EC" id="2.7.11.1"/>
    </reaction>
</comment>
<feature type="domain" description="Fungal-type protein kinase" evidence="5">
    <location>
        <begin position="289"/>
        <end position="713"/>
    </location>
</feature>
<dbReference type="PANTHER" id="PTHR38248:SF2">
    <property type="entry name" value="FUNK1 11"/>
    <property type="match status" value="1"/>
</dbReference>
<dbReference type="Gene3D" id="1.10.510.10">
    <property type="entry name" value="Transferase(Phosphotransferase) domain 1"/>
    <property type="match status" value="1"/>
</dbReference>
<dbReference type="AlphaFoldDB" id="A0AAE1INH5"/>
<evidence type="ECO:0000256" key="3">
    <source>
        <dbReference type="ARBA" id="ARBA00048679"/>
    </source>
</evidence>
<evidence type="ECO:0000313" key="7">
    <source>
        <dbReference type="Proteomes" id="UP001273209"/>
    </source>
</evidence>
<feature type="region of interest" description="Disordered" evidence="4">
    <location>
        <begin position="131"/>
        <end position="150"/>
    </location>
</feature>